<evidence type="ECO:0000256" key="1">
    <source>
        <dbReference type="SAM" id="Phobius"/>
    </source>
</evidence>
<evidence type="ECO:0008006" key="4">
    <source>
        <dbReference type="Google" id="ProtNLM"/>
    </source>
</evidence>
<dbReference type="PANTHER" id="PTHR30273">
    <property type="entry name" value="PERIPLASMIC SIGNAL SENSOR AND SIGMA FACTOR ACTIVATOR FECR-RELATED"/>
    <property type="match status" value="1"/>
</dbReference>
<keyword evidence="1" id="KW-1133">Transmembrane helix</keyword>
<keyword evidence="1" id="KW-0472">Membrane</keyword>
<dbReference type="AlphaFoldDB" id="A0A9D1UZ56"/>
<proteinExistence type="predicted"/>
<feature type="non-terminal residue" evidence="2">
    <location>
        <position position="176"/>
    </location>
</feature>
<reference evidence="2" key="1">
    <citation type="journal article" date="2021" name="PeerJ">
        <title>Extensive microbial diversity within the chicken gut microbiome revealed by metagenomics and culture.</title>
        <authorList>
            <person name="Gilroy R."/>
            <person name="Ravi A."/>
            <person name="Getino M."/>
            <person name="Pursley I."/>
            <person name="Horton D.L."/>
            <person name="Alikhan N.F."/>
            <person name="Baker D."/>
            <person name="Gharbi K."/>
            <person name="Hall N."/>
            <person name="Watson M."/>
            <person name="Adriaenssens E.M."/>
            <person name="Foster-Nyarko E."/>
            <person name="Jarju S."/>
            <person name="Secka A."/>
            <person name="Antonio M."/>
            <person name="Oren A."/>
            <person name="Chaudhuri R.R."/>
            <person name="La Ragione R."/>
            <person name="Hildebrand F."/>
            <person name="Pallen M.J."/>
        </authorList>
    </citation>
    <scope>NUCLEOTIDE SEQUENCE</scope>
    <source>
        <strain evidence="2">23274</strain>
    </source>
</reference>
<accession>A0A9D1UZ56</accession>
<dbReference type="PANTHER" id="PTHR30273:SF2">
    <property type="entry name" value="PROTEIN FECR"/>
    <property type="match status" value="1"/>
</dbReference>
<organism evidence="2 3">
    <name type="scientific">Candidatus Odoribacter faecigallinarum</name>
    <dbReference type="NCBI Taxonomy" id="2838706"/>
    <lineage>
        <taxon>Bacteria</taxon>
        <taxon>Pseudomonadati</taxon>
        <taxon>Bacteroidota</taxon>
        <taxon>Bacteroidia</taxon>
        <taxon>Bacteroidales</taxon>
        <taxon>Odoribacteraceae</taxon>
        <taxon>Odoribacter</taxon>
    </lineage>
</organism>
<dbReference type="Proteomes" id="UP000824202">
    <property type="component" value="Unassembled WGS sequence"/>
</dbReference>
<name>A0A9D1UZ56_9BACT</name>
<feature type="transmembrane region" description="Helical" evidence="1">
    <location>
        <begin position="91"/>
        <end position="110"/>
    </location>
</feature>
<evidence type="ECO:0000313" key="3">
    <source>
        <dbReference type="Proteomes" id="UP000824202"/>
    </source>
</evidence>
<evidence type="ECO:0000313" key="2">
    <source>
        <dbReference type="EMBL" id="HIX03185.1"/>
    </source>
</evidence>
<sequence>MKAEIKTEMDGRIQHLAVAWLEGTATPAEVEELWEWVKQSEAHYRQLVGLQKEWIRVGREVRYDVDKGFEALKVRLADLSSARRKRLRLRVVGWAAAVMLLLAGGGLWWMQQGVAVQVGSGEESQIVPGSNKAVLVLGTNERVELDEGTADSVFSDTSLLKKAGNRLVYSAEGNQD</sequence>
<keyword evidence="1" id="KW-0812">Transmembrane</keyword>
<reference evidence="2" key="2">
    <citation type="submission" date="2021-04" db="EMBL/GenBank/DDBJ databases">
        <authorList>
            <person name="Gilroy R."/>
        </authorList>
    </citation>
    <scope>NUCLEOTIDE SEQUENCE</scope>
    <source>
        <strain evidence="2">23274</strain>
    </source>
</reference>
<dbReference type="InterPro" id="IPR012373">
    <property type="entry name" value="Ferrdict_sens_TM"/>
</dbReference>
<dbReference type="EMBL" id="DXFT01000072">
    <property type="protein sequence ID" value="HIX03185.1"/>
    <property type="molecule type" value="Genomic_DNA"/>
</dbReference>
<comment type="caution">
    <text evidence="2">The sequence shown here is derived from an EMBL/GenBank/DDBJ whole genome shotgun (WGS) entry which is preliminary data.</text>
</comment>
<gene>
    <name evidence="2" type="ORF">H9863_03590</name>
</gene>
<dbReference type="GO" id="GO:0016989">
    <property type="term" value="F:sigma factor antagonist activity"/>
    <property type="evidence" value="ECO:0007669"/>
    <property type="project" value="TreeGrafter"/>
</dbReference>
<protein>
    <recommendedName>
        <fullName evidence="4">FecR protein domain-containing protein</fullName>
    </recommendedName>
</protein>